<dbReference type="PROSITE" id="PS50110">
    <property type="entry name" value="RESPONSE_REGULATORY"/>
    <property type="match status" value="1"/>
</dbReference>
<keyword evidence="9" id="KW-0805">Transcription regulation</keyword>
<feature type="domain" description="Sigma-54 factor interaction" evidence="17">
    <location>
        <begin position="177"/>
        <end position="406"/>
    </location>
</feature>
<evidence type="ECO:0000256" key="14">
    <source>
        <dbReference type="ARBA" id="ARBA00029881"/>
    </source>
</evidence>
<dbReference type="InterPro" id="IPR027417">
    <property type="entry name" value="P-loop_NTPase"/>
</dbReference>
<evidence type="ECO:0000256" key="3">
    <source>
        <dbReference type="ARBA" id="ARBA00022490"/>
    </source>
</evidence>
<keyword evidence="11" id="KW-0010">Activator</keyword>
<dbReference type="STRING" id="980251.GCA_001642875_00976"/>
<evidence type="ECO:0000256" key="2">
    <source>
        <dbReference type="ARBA" id="ARBA00019059"/>
    </source>
</evidence>
<dbReference type="SUPFAM" id="SSF52540">
    <property type="entry name" value="P-loop containing nucleoside triphosphate hydrolases"/>
    <property type="match status" value="1"/>
</dbReference>
<keyword evidence="7" id="KW-0067">ATP-binding</keyword>
<dbReference type="Proteomes" id="UP000322214">
    <property type="component" value="Chromosome"/>
</dbReference>
<dbReference type="Pfam" id="PF25601">
    <property type="entry name" value="AAA_lid_14"/>
    <property type="match status" value="1"/>
</dbReference>
<dbReference type="InterPro" id="IPR025662">
    <property type="entry name" value="Sigma_54_int_dom_ATP-bd_1"/>
</dbReference>
<dbReference type="GO" id="GO:0000160">
    <property type="term" value="P:phosphorelay signal transduction system"/>
    <property type="evidence" value="ECO:0007669"/>
    <property type="project" value="UniProtKB-KW"/>
</dbReference>
<dbReference type="PRINTS" id="PR01590">
    <property type="entry name" value="HTHFIS"/>
</dbReference>
<proteinExistence type="predicted"/>
<keyword evidence="8" id="KW-0902">Two-component regulatory system</keyword>
<keyword evidence="10" id="KW-0238">DNA-binding</keyword>
<evidence type="ECO:0000313" key="20">
    <source>
        <dbReference type="Proteomes" id="UP000322214"/>
    </source>
</evidence>
<dbReference type="AlphaFoldDB" id="A0A5B9PJ22"/>
<keyword evidence="20" id="KW-1185">Reference proteome</keyword>
<dbReference type="Gene3D" id="3.40.50.300">
    <property type="entry name" value="P-loop containing nucleotide triphosphate hydrolases"/>
    <property type="match status" value="1"/>
</dbReference>
<protein>
    <recommendedName>
        <fullName evidence="2">DNA-binding transcriptional regulator NtrC</fullName>
    </recommendedName>
    <alternativeName>
        <fullName evidence="14">Nitrogen regulation protein NR(I)</fullName>
    </alternativeName>
    <alternativeName>
        <fullName evidence="15">Nitrogen regulator I</fullName>
    </alternativeName>
</protein>
<dbReference type="InterPro" id="IPR011006">
    <property type="entry name" value="CheY-like_superfamily"/>
</dbReference>
<evidence type="ECO:0000256" key="15">
    <source>
        <dbReference type="ARBA" id="ARBA00031910"/>
    </source>
</evidence>
<dbReference type="PROSITE" id="PS50045">
    <property type="entry name" value="SIGMA54_INTERACT_4"/>
    <property type="match status" value="1"/>
</dbReference>
<dbReference type="SUPFAM" id="SSF46689">
    <property type="entry name" value="Homeodomain-like"/>
    <property type="match status" value="1"/>
</dbReference>
<evidence type="ECO:0000256" key="12">
    <source>
        <dbReference type="ARBA" id="ARBA00023163"/>
    </source>
</evidence>
<evidence type="ECO:0000256" key="7">
    <source>
        <dbReference type="ARBA" id="ARBA00022840"/>
    </source>
</evidence>
<evidence type="ECO:0000256" key="1">
    <source>
        <dbReference type="ARBA" id="ARBA00004496"/>
    </source>
</evidence>
<dbReference type="GO" id="GO:0005524">
    <property type="term" value="F:ATP binding"/>
    <property type="evidence" value="ECO:0007669"/>
    <property type="project" value="UniProtKB-KW"/>
</dbReference>
<keyword evidence="12" id="KW-0804">Transcription</keyword>
<accession>A0A5B9PJ22</accession>
<dbReference type="Pfam" id="PF00158">
    <property type="entry name" value="Sigma54_activat"/>
    <property type="match status" value="1"/>
</dbReference>
<dbReference type="InterPro" id="IPR003593">
    <property type="entry name" value="AAA+_ATPase"/>
</dbReference>
<evidence type="ECO:0000256" key="4">
    <source>
        <dbReference type="ARBA" id="ARBA00022491"/>
    </source>
</evidence>
<name>A0A5B9PJ22_9BACT</name>
<dbReference type="Gene3D" id="1.10.8.60">
    <property type="match status" value="1"/>
</dbReference>
<dbReference type="CDD" id="cd00156">
    <property type="entry name" value="REC"/>
    <property type="match status" value="1"/>
</dbReference>
<dbReference type="InterPro" id="IPR009057">
    <property type="entry name" value="Homeodomain-like_sf"/>
</dbReference>
<keyword evidence="6" id="KW-0547">Nucleotide-binding</keyword>
<gene>
    <name evidence="19" type="primary">glnG_3</name>
    <name evidence="19" type="ORF">MFFC18_45930</name>
</gene>
<evidence type="ECO:0000256" key="10">
    <source>
        <dbReference type="ARBA" id="ARBA00023125"/>
    </source>
</evidence>
<feature type="domain" description="Response regulatory" evidence="18">
    <location>
        <begin position="37"/>
        <end position="151"/>
    </location>
</feature>
<dbReference type="CDD" id="cd00009">
    <property type="entry name" value="AAA"/>
    <property type="match status" value="1"/>
</dbReference>
<dbReference type="GO" id="GO:0005737">
    <property type="term" value="C:cytoplasm"/>
    <property type="evidence" value="ECO:0007669"/>
    <property type="project" value="UniProtKB-SubCell"/>
</dbReference>
<dbReference type="Gene3D" id="3.40.50.2300">
    <property type="match status" value="1"/>
</dbReference>
<dbReference type="Pfam" id="PF02954">
    <property type="entry name" value="HTH_8"/>
    <property type="match status" value="1"/>
</dbReference>
<dbReference type="InterPro" id="IPR058031">
    <property type="entry name" value="AAA_lid_NorR"/>
</dbReference>
<dbReference type="SMART" id="SM00382">
    <property type="entry name" value="AAA"/>
    <property type="match status" value="1"/>
</dbReference>
<dbReference type="FunFam" id="3.40.50.300:FF:000006">
    <property type="entry name" value="DNA-binding transcriptional regulator NtrC"/>
    <property type="match status" value="1"/>
</dbReference>
<comment type="subcellular location">
    <subcellularLocation>
        <location evidence="1">Cytoplasm</location>
    </subcellularLocation>
</comment>
<dbReference type="Gene3D" id="1.10.10.60">
    <property type="entry name" value="Homeodomain-like"/>
    <property type="match status" value="1"/>
</dbReference>
<dbReference type="SUPFAM" id="SSF52172">
    <property type="entry name" value="CheY-like"/>
    <property type="match status" value="1"/>
</dbReference>
<dbReference type="Pfam" id="PF00072">
    <property type="entry name" value="Response_reg"/>
    <property type="match status" value="1"/>
</dbReference>
<keyword evidence="3" id="KW-0963">Cytoplasm</keyword>
<dbReference type="InterPro" id="IPR002078">
    <property type="entry name" value="Sigma_54_int"/>
</dbReference>
<keyword evidence="4" id="KW-0678">Repressor</keyword>
<evidence type="ECO:0000259" key="17">
    <source>
        <dbReference type="PROSITE" id="PS50045"/>
    </source>
</evidence>
<reference evidence="19 20" key="1">
    <citation type="submission" date="2019-08" db="EMBL/GenBank/DDBJ databases">
        <title>Deep-cultivation of Planctomycetes and their phenomic and genomic characterization uncovers novel biology.</title>
        <authorList>
            <person name="Wiegand S."/>
            <person name="Jogler M."/>
            <person name="Boedeker C."/>
            <person name="Pinto D."/>
            <person name="Vollmers J."/>
            <person name="Rivas-Marin E."/>
            <person name="Kohn T."/>
            <person name="Peeters S.H."/>
            <person name="Heuer A."/>
            <person name="Rast P."/>
            <person name="Oberbeckmann S."/>
            <person name="Bunk B."/>
            <person name="Jeske O."/>
            <person name="Meyerdierks A."/>
            <person name="Storesund J.E."/>
            <person name="Kallscheuer N."/>
            <person name="Luecker S."/>
            <person name="Lage O.M."/>
            <person name="Pohl T."/>
            <person name="Merkel B.J."/>
            <person name="Hornburger P."/>
            <person name="Mueller R.-W."/>
            <person name="Bruemmer F."/>
            <person name="Labrenz M."/>
            <person name="Spormann A.M."/>
            <person name="Op den Camp H."/>
            <person name="Overmann J."/>
            <person name="Amann R."/>
            <person name="Jetten M.S.M."/>
            <person name="Mascher T."/>
            <person name="Medema M.H."/>
            <person name="Devos D.P."/>
            <person name="Kaster A.-K."/>
            <person name="Ovreas L."/>
            <person name="Rohde M."/>
            <person name="Galperin M.Y."/>
            <person name="Jogler C."/>
        </authorList>
    </citation>
    <scope>NUCLEOTIDE SEQUENCE [LARGE SCALE GENOMIC DNA]</scope>
    <source>
        <strain evidence="19 20">FC18</strain>
    </source>
</reference>
<dbReference type="GO" id="GO:0006355">
    <property type="term" value="P:regulation of DNA-templated transcription"/>
    <property type="evidence" value="ECO:0007669"/>
    <property type="project" value="InterPro"/>
</dbReference>
<keyword evidence="5 16" id="KW-0597">Phosphoprotein</keyword>
<dbReference type="GO" id="GO:0043565">
    <property type="term" value="F:sequence-specific DNA binding"/>
    <property type="evidence" value="ECO:0007669"/>
    <property type="project" value="InterPro"/>
</dbReference>
<evidence type="ECO:0000259" key="18">
    <source>
        <dbReference type="PROSITE" id="PS50110"/>
    </source>
</evidence>
<evidence type="ECO:0000313" key="19">
    <source>
        <dbReference type="EMBL" id="QEG24672.1"/>
    </source>
</evidence>
<dbReference type="InterPro" id="IPR002197">
    <property type="entry name" value="HTH_Fis"/>
</dbReference>
<dbReference type="InterPro" id="IPR001789">
    <property type="entry name" value="Sig_transdc_resp-reg_receiver"/>
</dbReference>
<evidence type="ECO:0000256" key="5">
    <source>
        <dbReference type="ARBA" id="ARBA00022553"/>
    </source>
</evidence>
<dbReference type="PANTHER" id="PTHR32071">
    <property type="entry name" value="TRANSCRIPTIONAL REGULATORY PROTEIN"/>
    <property type="match status" value="1"/>
</dbReference>
<evidence type="ECO:0000256" key="6">
    <source>
        <dbReference type="ARBA" id="ARBA00022741"/>
    </source>
</evidence>
<dbReference type="PANTHER" id="PTHR32071:SF95">
    <property type="entry name" value="DNA-BINDING TRANSCRIPTIONAL REGULATOR NTRC"/>
    <property type="match status" value="1"/>
</dbReference>
<dbReference type="PROSITE" id="PS00675">
    <property type="entry name" value="SIGMA54_INTERACT_1"/>
    <property type="match status" value="1"/>
</dbReference>
<feature type="modified residue" description="4-aspartylphosphate" evidence="16">
    <location>
        <position position="86"/>
    </location>
</feature>
<dbReference type="SMART" id="SM00448">
    <property type="entry name" value="REC"/>
    <property type="match status" value="1"/>
</dbReference>
<sequence length="517" mass="57388">MDTKLATESNPRNCTFGDRQKTPFADNIFVKGGGMPKILAIDDDRTVLRLIEKAFEDADVNLTTVSTAEEGLSILLEGDIDVCLLDIMLPEMNGLELAKKIRAIDARMPVIFITSMDDSDTAIEAMKLGAYEFCTKPLDITQVQDFVERAFNTRRLMRAPVTIQESSEISVGEGDQLVGKSPQMVEVYKQIGRVAAQMVPVLIRGESGTGKELIARAIYQHSQRNEECYLAVNCAALSETLLESELFGHEKGAFTGAERRHVGKFEQCNNGSIFLDEIGDMSPLLQSKVLRLLQEQKFERVGGTKTIETDARIISATNRDLEAMIQENEFRLDLYHRINAFEIHLPPLRERGEDIDLLIGFFIRRLSKQLGKNVEGISPDAMELLRGYQWPGNVRELQGVIRHALLMATGPVIVPENLRGELQRGSDSTAASVSFTPAASEKSDGVEDFVQARIDEGSSEIYAETLEMMERKLITKILSETSGNQSQAAEMLGITRGSLRNKIRSLGIVIEQVVSVD</sequence>
<evidence type="ECO:0000256" key="8">
    <source>
        <dbReference type="ARBA" id="ARBA00023012"/>
    </source>
</evidence>
<dbReference type="EMBL" id="CP042912">
    <property type="protein sequence ID" value="QEG24672.1"/>
    <property type="molecule type" value="Genomic_DNA"/>
</dbReference>
<evidence type="ECO:0000256" key="16">
    <source>
        <dbReference type="PROSITE-ProRule" id="PRU00169"/>
    </source>
</evidence>
<evidence type="ECO:0000256" key="13">
    <source>
        <dbReference type="ARBA" id="ARBA00023231"/>
    </source>
</evidence>
<organism evidence="19 20">
    <name type="scientific">Mariniblastus fucicola</name>
    <dbReference type="NCBI Taxonomy" id="980251"/>
    <lineage>
        <taxon>Bacteria</taxon>
        <taxon>Pseudomonadati</taxon>
        <taxon>Planctomycetota</taxon>
        <taxon>Planctomycetia</taxon>
        <taxon>Pirellulales</taxon>
        <taxon>Pirellulaceae</taxon>
        <taxon>Mariniblastus</taxon>
    </lineage>
</organism>
<evidence type="ECO:0000256" key="9">
    <source>
        <dbReference type="ARBA" id="ARBA00023015"/>
    </source>
</evidence>
<keyword evidence="13" id="KW-0535">Nitrogen fixation</keyword>
<dbReference type="KEGG" id="mff:MFFC18_45930"/>
<evidence type="ECO:0000256" key="11">
    <source>
        <dbReference type="ARBA" id="ARBA00023159"/>
    </source>
</evidence>